<dbReference type="GO" id="GO:0030001">
    <property type="term" value="P:metal ion transport"/>
    <property type="evidence" value="ECO:0007669"/>
    <property type="project" value="InterPro"/>
</dbReference>
<dbReference type="AlphaFoldDB" id="D9RZF7"/>
<dbReference type="InterPro" id="IPR006128">
    <property type="entry name" value="Lipoprotein_PsaA-like"/>
</dbReference>
<evidence type="ECO:0000256" key="2">
    <source>
        <dbReference type="ARBA" id="ARBA00022729"/>
    </source>
</evidence>
<dbReference type="Pfam" id="PF01297">
    <property type="entry name" value="ZnuA"/>
    <property type="match status" value="1"/>
</dbReference>
<comment type="similarity">
    <text evidence="3">Belongs to the bacterial solute-binding protein 9 family.</text>
</comment>
<dbReference type="EMBL" id="CP002131">
    <property type="protein sequence ID" value="ADL06855.1"/>
    <property type="molecule type" value="Genomic_DNA"/>
</dbReference>
<organism evidence="6 7">
    <name type="scientific">Thermosediminibacter oceani (strain ATCC BAA-1034 / DSM 16646 / JW/IW-1228P)</name>
    <dbReference type="NCBI Taxonomy" id="555079"/>
    <lineage>
        <taxon>Bacteria</taxon>
        <taxon>Bacillati</taxon>
        <taxon>Bacillota</taxon>
        <taxon>Clostridia</taxon>
        <taxon>Thermosediminibacterales</taxon>
        <taxon>Thermosediminibacteraceae</taxon>
        <taxon>Thermosediminibacter</taxon>
    </lineage>
</organism>
<dbReference type="InterPro" id="IPR050492">
    <property type="entry name" value="Bact_metal-bind_prot9"/>
</dbReference>
<keyword evidence="1 3" id="KW-0813">Transport</keyword>
<dbReference type="SUPFAM" id="SSF53807">
    <property type="entry name" value="Helical backbone' metal receptor"/>
    <property type="match status" value="1"/>
</dbReference>
<name>D9RZF7_THEOJ</name>
<gene>
    <name evidence="6" type="ordered locus">Toce_0061</name>
</gene>
<dbReference type="STRING" id="555079.Toce_0061"/>
<feature type="compositionally biased region" description="Basic and acidic residues" evidence="4">
    <location>
        <begin position="132"/>
        <end position="148"/>
    </location>
</feature>
<dbReference type="KEGG" id="toc:Toce_0061"/>
<reference evidence="6 7" key="1">
    <citation type="journal article" date="2010" name="Stand. Genomic Sci.">
        <title>Complete genome sequence of Thermosediminibacter oceani type strain (JW/IW-1228P).</title>
        <authorList>
            <person name="Pitluck S."/>
            <person name="Yasawong M."/>
            <person name="Munk C."/>
            <person name="Nolan M."/>
            <person name="Lapidus A."/>
            <person name="Lucas S."/>
            <person name="Glavina Del Rio T."/>
            <person name="Tice H."/>
            <person name="Cheng J.F."/>
            <person name="Bruce D."/>
            <person name="Detter C."/>
            <person name="Tapia R."/>
            <person name="Han C."/>
            <person name="Goodwin L."/>
            <person name="Liolios K."/>
            <person name="Ivanova N."/>
            <person name="Mavromatis K."/>
            <person name="Mikhailova N."/>
            <person name="Pati A."/>
            <person name="Chen A."/>
            <person name="Palaniappan K."/>
            <person name="Land M."/>
            <person name="Hauser L."/>
            <person name="Chang Y.J."/>
            <person name="Jeffries C.D."/>
            <person name="Rohde M."/>
            <person name="Spring S."/>
            <person name="Sikorski J."/>
            <person name="Goker M."/>
            <person name="Woyke T."/>
            <person name="Bristow J."/>
            <person name="Eisen J.A."/>
            <person name="Markowitz V."/>
            <person name="Hugenholtz P."/>
            <person name="Kyrpides N.C."/>
            <person name="Klenk H.P."/>
        </authorList>
    </citation>
    <scope>NUCLEOTIDE SEQUENCE [LARGE SCALE GENOMIC DNA]</scope>
    <source>
        <strain evidence="7">ATCC BAA-1034 / DSM 16646 / JW/IW-1228P</strain>
    </source>
</reference>
<proteinExistence type="inferred from homology"/>
<evidence type="ECO:0000256" key="3">
    <source>
        <dbReference type="RuleBase" id="RU003512"/>
    </source>
</evidence>
<dbReference type="GO" id="GO:0046872">
    <property type="term" value="F:metal ion binding"/>
    <property type="evidence" value="ECO:0007669"/>
    <property type="project" value="InterPro"/>
</dbReference>
<dbReference type="Proteomes" id="UP000000272">
    <property type="component" value="Chromosome"/>
</dbReference>
<feature type="signal peptide" evidence="5">
    <location>
        <begin position="1"/>
        <end position="22"/>
    </location>
</feature>
<dbReference type="PRINTS" id="PR00690">
    <property type="entry name" value="ADHESNFAMILY"/>
</dbReference>
<keyword evidence="2 5" id="KW-0732">Signal</keyword>
<dbReference type="eggNOG" id="COG0803">
    <property type="taxonomic scope" value="Bacteria"/>
</dbReference>
<evidence type="ECO:0000256" key="5">
    <source>
        <dbReference type="SAM" id="SignalP"/>
    </source>
</evidence>
<dbReference type="PRINTS" id="PR00691">
    <property type="entry name" value="ADHESINB"/>
</dbReference>
<evidence type="ECO:0000313" key="7">
    <source>
        <dbReference type="Proteomes" id="UP000000272"/>
    </source>
</evidence>
<evidence type="ECO:0000313" key="6">
    <source>
        <dbReference type="EMBL" id="ADL06855.1"/>
    </source>
</evidence>
<dbReference type="InterPro" id="IPR006127">
    <property type="entry name" value="ZnuA-like"/>
</dbReference>
<evidence type="ECO:0000256" key="4">
    <source>
        <dbReference type="SAM" id="MobiDB-lite"/>
    </source>
</evidence>
<dbReference type="PANTHER" id="PTHR42953:SF8">
    <property type="entry name" value="ZINT DOMAIN-CONTAINING PROTEIN"/>
    <property type="match status" value="1"/>
</dbReference>
<evidence type="ECO:0000256" key="1">
    <source>
        <dbReference type="ARBA" id="ARBA00022448"/>
    </source>
</evidence>
<dbReference type="RefSeq" id="WP_013274907.1">
    <property type="nucleotide sequence ID" value="NC_014377.1"/>
</dbReference>
<keyword evidence="7" id="KW-1185">Reference proteome</keyword>
<dbReference type="Gene3D" id="3.40.50.1980">
    <property type="entry name" value="Nitrogenase molybdenum iron protein domain"/>
    <property type="match status" value="2"/>
</dbReference>
<dbReference type="CDD" id="cd01017">
    <property type="entry name" value="AdcA"/>
    <property type="match status" value="1"/>
</dbReference>
<dbReference type="HOGENOM" id="CLU_016838_1_0_9"/>
<feature type="region of interest" description="Disordered" evidence="4">
    <location>
        <begin position="125"/>
        <end position="151"/>
    </location>
</feature>
<dbReference type="InterPro" id="IPR006129">
    <property type="entry name" value="AdhesinB"/>
</dbReference>
<protein>
    <submittedName>
        <fullName evidence="6">Periplasmic solute binding protein</fullName>
    </submittedName>
</protein>
<feature type="chain" id="PRO_5039046058" evidence="5">
    <location>
        <begin position="23"/>
        <end position="319"/>
    </location>
</feature>
<accession>D9RZF7</accession>
<dbReference type="PROSITE" id="PS51257">
    <property type="entry name" value="PROKAR_LIPOPROTEIN"/>
    <property type="match status" value="1"/>
</dbReference>
<sequence>MKGKGVTAVFLSLLVIVLTLSACSFNTDTPASPHGQEKIRVYTTIYPLYDFALKIAGGRAEVVNVTPAGVEAHDFEPSPRTVADIYEADVFIYLGGPMDPWAEKIAKQLAEKGVVAVAAAEGLLGDEDHENEGDRDRDRDHDHDRGPDPHVWLDPVISKTLAERIAQALIAADGENADHYRQNFEVLKARLDDLDKKFREAFSGVKKRDFVVNHDAFGYLARRYNLNQIAIRGLSPQQEPSPRKLAELARICREKDIKYIFFETAAGSKLAETLAREVGAGTLVLNPIESMTEDEMKAGEDYFSAMEKNLENLKKALAE</sequence>
<dbReference type="PANTHER" id="PTHR42953">
    <property type="entry name" value="HIGH-AFFINITY ZINC UPTAKE SYSTEM PROTEIN ZNUA-RELATED"/>
    <property type="match status" value="1"/>
</dbReference>
<dbReference type="GO" id="GO:0007155">
    <property type="term" value="P:cell adhesion"/>
    <property type="evidence" value="ECO:0007669"/>
    <property type="project" value="InterPro"/>
</dbReference>